<sequence>MTKTFRYSLMALAGCFVLMIGGAEARTWKISHVRPQGTAIDNDLRWFTDTIKETTAKKIRTKVYPASALGDYTVVQERVSLGAVDMACQPPSSAADKRFQLPYFPYMVKNWEQARKNYSPGAPLRGTVEMLYAEQGIKLIAAWPVYFGGIALNTAPVAQGDPDAAKGIKLRVPPMKTFQLMADTTGYLGTPIPFSDAFTAVQTGVVDGVIGSGAEGYYASFRDVTKYYIPANTHFEVWYFIMNQELYDTLSPELQAQLKQVAAEFEQRRWDAAEADQKANEKRLADSGAQIVAISDAEIAAIAKKIQTKVWPVVLKDVGKAWGQSVLDAIIK</sequence>
<dbReference type="PANTHER" id="PTHR33376:SF7">
    <property type="entry name" value="C4-DICARBOXYLATE-BINDING PROTEIN DCTB"/>
    <property type="match status" value="1"/>
</dbReference>
<dbReference type="RefSeq" id="WP_092210976.1">
    <property type="nucleotide sequence ID" value="NZ_FMUX01000008.1"/>
</dbReference>
<organism evidence="4 5">
    <name type="scientific">Desulfoluna spongiiphila</name>
    <dbReference type="NCBI Taxonomy" id="419481"/>
    <lineage>
        <taxon>Bacteria</taxon>
        <taxon>Pseudomonadati</taxon>
        <taxon>Thermodesulfobacteriota</taxon>
        <taxon>Desulfobacteria</taxon>
        <taxon>Desulfobacterales</taxon>
        <taxon>Desulfolunaceae</taxon>
        <taxon>Desulfoluna</taxon>
    </lineage>
</organism>
<name>A0A1G5FKF2_9BACT</name>
<dbReference type="Proteomes" id="UP000198870">
    <property type="component" value="Unassembled WGS sequence"/>
</dbReference>
<accession>A0A1G5FKF2</accession>
<keyword evidence="3" id="KW-0732">Signal</keyword>
<keyword evidence="2" id="KW-0813">Transport</keyword>
<dbReference type="EMBL" id="FMUX01000008">
    <property type="protein sequence ID" value="SCY39736.1"/>
    <property type="molecule type" value="Genomic_DNA"/>
</dbReference>
<dbReference type="InterPro" id="IPR038404">
    <property type="entry name" value="TRAP_DctP_sf"/>
</dbReference>
<protein>
    <submittedName>
        <fullName evidence="4">TRAP-type C4-dicarboxylate transport system, substrate-binding protein</fullName>
    </submittedName>
</protein>
<comment type="similarity">
    <text evidence="1">Belongs to the bacterial solute-binding protein 7 family.</text>
</comment>
<evidence type="ECO:0000256" key="1">
    <source>
        <dbReference type="ARBA" id="ARBA00009023"/>
    </source>
</evidence>
<dbReference type="Pfam" id="PF03480">
    <property type="entry name" value="DctP"/>
    <property type="match status" value="1"/>
</dbReference>
<dbReference type="OrthoDB" id="8690069at2"/>
<dbReference type="InterPro" id="IPR018389">
    <property type="entry name" value="DctP_fam"/>
</dbReference>
<dbReference type="Gene3D" id="3.40.190.170">
    <property type="entry name" value="Bacterial extracellular solute-binding protein, family 7"/>
    <property type="match status" value="1"/>
</dbReference>
<evidence type="ECO:0000256" key="2">
    <source>
        <dbReference type="ARBA" id="ARBA00022448"/>
    </source>
</evidence>
<dbReference type="STRING" id="419481.SAMN05216233_108119"/>
<dbReference type="AlphaFoldDB" id="A0A1G5FKF2"/>
<keyword evidence="5" id="KW-1185">Reference proteome</keyword>
<evidence type="ECO:0000313" key="4">
    <source>
        <dbReference type="EMBL" id="SCY39736.1"/>
    </source>
</evidence>
<dbReference type="PANTHER" id="PTHR33376">
    <property type="match status" value="1"/>
</dbReference>
<dbReference type="CDD" id="cd13673">
    <property type="entry name" value="PBP2_TRAP_SBP_like_2"/>
    <property type="match status" value="1"/>
</dbReference>
<gene>
    <name evidence="4" type="ORF">SAMN05216233_108119</name>
</gene>
<evidence type="ECO:0000313" key="5">
    <source>
        <dbReference type="Proteomes" id="UP000198870"/>
    </source>
</evidence>
<reference evidence="4 5" key="1">
    <citation type="submission" date="2016-10" db="EMBL/GenBank/DDBJ databases">
        <authorList>
            <person name="de Groot N.N."/>
        </authorList>
    </citation>
    <scope>NUCLEOTIDE SEQUENCE [LARGE SCALE GENOMIC DNA]</scope>
    <source>
        <strain evidence="4 5">AA1</strain>
    </source>
</reference>
<dbReference type="NCBIfam" id="NF037995">
    <property type="entry name" value="TRAP_S1"/>
    <property type="match status" value="1"/>
</dbReference>
<dbReference type="GO" id="GO:0055085">
    <property type="term" value="P:transmembrane transport"/>
    <property type="evidence" value="ECO:0007669"/>
    <property type="project" value="InterPro"/>
</dbReference>
<evidence type="ECO:0000256" key="3">
    <source>
        <dbReference type="ARBA" id="ARBA00022729"/>
    </source>
</evidence>
<proteinExistence type="inferred from homology"/>